<dbReference type="Pfam" id="PF00756">
    <property type="entry name" value="Esterase"/>
    <property type="match status" value="1"/>
</dbReference>
<name>A0A9P1CGD0_9DINO</name>
<dbReference type="Gene3D" id="3.40.50.12240">
    <property type="match status" value="1"/>
</dbReference>
<dbReference type="GO" id="GO:0005524">
    <property type="term" value="F:ATP binding"/>
    <property type="evidence" value="ECO:0007669"/>
    <property type="project" value="InterPro"/>
</dbReference>
<keyword evidence="2" id="KW-0732">Signal</keyword>
<feature type="domain" description="ATPase F1/V1/A1 complex alpha/beta subunit nucleotide-binding" evidence="5">
    <location>
        <begin position="249"/>
        <end position="364"/>
    </location>
</feature>
<dbReference type="InterPro" id="IPR000801">
    <property type="entry name" value="Esterase-like"/>
</dbReference>
<dbReference type="InterPro" id="IPR050955">
    <property type="entry name" value="Plant_Biomass_Hydrol_Est"/>
</dbReference>
<evidence type="ECO:0000313" key="6">
    <source>
        <dbReference type="EMBL" id="CAI3990886.1"/>
    </source>
</evidence>
<dbReference type="PANTHER" id="PTHR43037">
    <property type="entry name" value="UNNAMED PRODUCT-RELATED"/>
    <property type="match status" value="1"/>
</dbReference>
<evidence type="ECO:0000313" key="8">
    <source>
        <dbReference type="Proteomes" id="UP001152797"/>
    </source>
</evidence>
<dbReference type="Pfam" id="PF00006">
    <property type="entry name" value="ATP-synt_ab"/>
    <property type="match status" value="1"/>
</dbReference>
<dbReference type="OrthoDB" id="484195at2759"/>
<evidence type="ECO:0000256" key="2">
    <source>
        <dbReference type="ARBA" id="ARBA00022729"/>
    </source>
</evidence>
<dbReference type="InterPro" id="IPR000194">
    <property type="entry name" value="ATPase_F1/V1/A1_a/bsu_nucl-bd"/>
</dbReference>
<dbReference type="SUPFAM" id="SSF52540">
    <property type="entry name" value="P-loop containing nucleoside triphosphate hydrolases"/>
    <property type="match status" value="1"/>
</dbReference>
<evidence type="ECO:0000256" key="4">
    <source>
        <dbReference type="SAM" id="MobiDB-lite"/>
    </source>
</evidence>
<accession>A0A9P1CGD0</accession>
<dbReference type="Gene3D" id="3.40.50.1820">
    <property type="entry name" value="alpha/beta hydrolase"/>
    <property type="match status" value="1"/>
</dbReference>
<proteinExistence type="inferred from homology"/>
<dbReference type="GO" id="GO:0016787">
    <property type="term" value="F:hydrolase activity"/>
    <property type="evidence" value="ECO:0007669"/>
    <property type="project" value="UniProtKB-KW"/>
</dbReference>
<dbReference type="PANTHER" id="PTHR43037:SF5">
    <property type="entry name" value="FERULOYL ESTERASE"/>
    <property type="match status" value="1"/>
</dbReference>
<dbReference type="EMBL" id="CAMXCT030001524">
    <property type="protein sequence ID" value="CAL4778198.1"/>
    <property type="molecule type" value="Genomic_DNA"/>
</dbReference>
<feature type="compositionally biased region" description="Basic and acidic residues" evidence="4">
    <location>
        <begin position="703"/>
        <end position="713"/>
    </location>
</feature>
<dbReference type="InterPro" id="IPR027417">
    <property type="entry name" value="P-loop_NTPase"/>
</dbReference>
<reference evidence="7" key="2">
    <citation type="submission" date="2024-04" db="EMBL/GenBank/DDBJ databases">
        <authorList>
            <person name="Chen Y."/>
            <person name="Shah S."/>
            <person name="Dougan E. K."/>
            <person name="Thang M."/>
            <person name="Chan C."/>
        </authorList>
    </citation>
    <scope>NUCLEOTIDE SEQUENCE [LARGE SCALE GENOMIC DNA]</scope>
</reference>
<dbReference type="EMBL" id="CAMXCT020001524">
    <property type="protein sequence ID" value="CAL1144261.1"/>
    <property type="molecule type" value="Genomic_DNA"/>
</dbReference>
<protein>
    <recommendedName>
        <fullName evidence="5">ATPase F1/V1/A1 complex alpha/beta subunit nucleotide-binding domain-containing protein</fullName>
    </recommendedName>
</protein>
<feature type="region of interest" description="Disordered" evidence="4">
    <location>
        <begin position="685"/>
        <end position="713"/>
    </location>
</feature>
<dbReference type="AlphaFoldDB" id="A0A9P1CGD0"/>
<evidence type="ECO:0000256" key="1">
    <source>
        <dbReference type="ARBA" id="ARBA00008936"/>
    </source>
</evidence>
<comment type="caution">
    <text evidence="6">The sequence shown here is derived from an EMBL/GenBank/DDBJ whole genome shotgun (WGS) entry which is preliminary data.</text>
</comment>
<keyword evidence="3" id="KW-0378">Hydrolase</keyword>
<evidence type="ECO:0000256" key="3">
    <source>
        <dbReference type="ARBA" id="ARBA00022801"/>
    </source>
</evidence>
<dbReference type="InterPro" id="IPR029058">
    <property type="entry name" value="AB_hydrolase_fold"/>
</dbReference>
<reference evidence="6" key="1">
    <citation type="submission" date="2022-10" db="EMBL/GenBank/DDBJ databases">
        <authorList>
            <person name="Chen Y."/>
            <person name="Dougan E. K."/>
            <person name="Chan C."/>
            <person name="Rhodes N."/>
            <person name="Thang M."/>
        </authorList>
    </citation>
    <scope>NUCLEOTIDE SEQUENCE</scope>
</reference>
<sequence length="982" mass="109781">MGIALSMDVATWPRAWCGPAAPGTSSPSQHAERQALIPGARPSRPGSRLVTQLGLSGLAVSGLCRRSRKTRIARRAEPEGEFVQGTSIFADAEKDPFPAGTSPLDLLPNMDFTEEEKKKQEPSEPAMVLEVRGDLVVVRAGKGLFTQDSPGTIACTDSGADAVLLAWKEDIAILQLLAGEAEPGDEARRVEEKFLQTKCSKELRGRILDPQGRSLDGLPMPEEVEMRNVFVIPKPKQVRSNQYRALFTGVQGIDFDVPIGRGQTMLFQGTDPEKDRKYLWPDLLASKPVMGSQKELFVNVVVCRTLDEAEELQSELKARGCWENCTIFVPISDDPASRMIAINAAAAFAEYFGEEGGEGVVLCDFEAMHDVWNVLAELAGQERAARGLLMDPKEEQWVQMQGTAGDLMALEGVATRSMSPPRISADGRPSPDRCLERWLVVWLHGMDHGFISPEELETMQRRLNRRVVFMVPLNPKEWNGLHFNWGCAFTREQNKKELGFVNGFLHDEFLTTFAATIANVAQWYKAERTVAMGYSMGGFGAFQLGCRAPDTFDAVVSVAGYGLGTNSKDAPQPYSGRVFWNFLEYEATAMAKIPVVLAIHARNDRLSSFGDVDHIISTVDDRARKDGESCVAKLVTMPTWMANSDNPRKRKRKSNHGYFNCTFMDDYSNQYLWNELQQLLDENTQGQGDWQPHHQSRKRKKRWHDESRWSSHDENHFGTHQEWDGKGSMTLLGWLWEQDGSLQYRLRKAYEMKLEQIEEISRISDEIRAKLVAKVKADAAADGISFDGEPDETALKPNPNIPGVPNWEIEELKSISDGHIILRPPEGDVWEWRVDPYRSLPRLGTDALHPALISADSPKLRLKMMQGKDRANILHDTIGAAETLDDKPGVELQFIELLLHQPASQLFSIDEEVARIVLASDADCTRLREVEGDLKRRETLTGLAKELLQTDAGRQAMAEIKDLGFVTPPTLDLLNQEVATFR</sequence>
<gene>
    <name evidence="6" type="ORF">C1SCF055_LOCUS17836</name>
</gene>
<keyword evidence="8" id="KW-1185">Reference proteome</keyword>
<dbReference type="SUPFAM" id="SSF53474">
    <property type="entry name" value="alpha/beta-Hydrolases"/>
    <property type="match status" value="1"/>
</dbReference>
<evidence type="ECO:0000313" key="7">
    <source>
        <dbReference type="EMBL" id="CAL1144261.1"/>
    </source>
</evidence>
<dbReference type="Proteomes" id="UP001152797">
    <property type="component" value="Unassembled WGS sequence"/>
</dbReference>
<dbReference type="EMBL" id="CAMXCT010001524">
    <property type="protein sequence ID" value="CAI3990886.1"/>
    <property type="molecule type" value="Genomic_DNA"/>
</dbReference>
<organism evidence="6">
    <name type="scientific">Cladocopium goreaui</name>
    <dbReference type="NCBI Taxonomy" id="2562237"/>
    <lineage>
        <taxon>Eukaryota</taxon>
        <taxon>Sar</taxon>
        <taxon>Alveolata</taxon>
        <taxon>Dinophyceae</taxon>
        <taxon>Suessiales</taxon>
        <taxon>Symbiodiniaceae</taxon>
        <taxon>Cladocopium</taxon>
    </lineage>
</organism>
<evidence type="ECO:0000259" key="5">
    <source>
        <dbReference type="Pfam" id="PF00006"/>
    </source>
</evidence>
<comment type="similarity">
    <text evidence="1">Belongs to the ATPase alpha/beta chains family.</text>
</comment>